<dbReference type="InterPro" id="IPR019734">
    <property type="entry name" value="TPR_rpt"/>
</dbReference>
<dbReference type="Pfam" id="PF07719">
    <property type="entry name" value="TPR_2"/>
    <property type="match status" value="1"/>
</dbReference>
<dbReference type="Pfam" id="PF00756">
    <property type="entry name" value="Esterase"/>
    <property type="match status" value="1"/>
</dbReference>
<dbReference type="SMART" id="SM00028">
    <property type="entry name" value="TPR"/>
    <property type="match status" value="1"/>
</dbReference>
<dbReference type="Gene3D" id="1.25.40.10">
    <property type="entry name" value="Tetratricopeptide repeat domain"/>
    <property type="match status" value="1"/>
</dbReference>
<dbReference type="InterPro" id="IPR000801">
    <property type="entry name" value="Esterase-like"/>
</dbReference>
<evidence type="ECO:0000256" key="2">
    <source>
        <dbReference type="ARBA" id="ARBA00022737"/>
    </source>
</evidence>
<evidence type="ECO:0000313" key="7">
    <source>
        <dbReference type="Proteomes" id="UP000241507"/>
    </source>
</evidence>
<protein>
    <submittedName>
        <fullName evidence="6">Esterase</fullName>
    </submittedName>
</protein>
<dbReference type="InterPro" id="IPR029058">
    <property type="entry name" value="AB_hydrolase_fold"/>
</dbReference>
<reference evidence="7" key="1">
    <citation type="submission" date="2018-03" db="EMBL/GenBank/DDBJ databases">
        <title>Gramella fulva sp. nov., isolated from a dry surface of tidal flat.</title>
        <authorList>
            <person name="Hwang S.H."/>
            <person name="Hwang W.M."/>
            <person name="Kang K."/>
            <person name="Ahn T.-Y."/>
        </authorList>
    </citation>
    <scope>NUCLEOTIDE SEQUENCE [LARGE SCALE GENOMIC DNA]</scope>
    <source>
        <strain evidence="7">SH35</strain>
    </source>
</reference>
<dbReference type="PANTHER" id="PTHR40841">
    <property type="entry name" value="SIDEROPHORE TRIACETYLFUSARININE C ESTERASE"/>
    <property type="match status" value="1"/>
</dbReference>
<dbReference type="PROSITE" id="PS50005">
    <property type="entry name" value="TPR"/>
    <property type="match status" value="1"/>
</dbReference>
<dbReference type="OrthoDB" id="9784036at2"/>
<dbReference type="EMBL" id="CP028136">
    <property type="protein sequence ID" value="AVR44564.1"/>
    <property type="molecule type" value="Genomic_DNA"/>
</dbReference>
<organism evidence="6 7">
    <name type="scientific">Christiangramia fulva</name>
    <dbReference type="NCBI Taxonomy" id="2126553"/>
    <lineage>
        <taxon>Bacteria</taxon>
        <taxon>Pseudomonadati</taxon>
        <taxon>Bacteroidota</taxon>
        <taxon>Flavobacteriia</taxon>
        <taxon>Flavobacteriales</taxon>
        <taxon>Flavobacteriaceae</taxon>
        <taxon>Christiangramia</taxon>
    </lineage>
</organism>
<dbReference type="KEGG" id="grs:C7S20_04400"/>
<dbReference type="Proteomes" id="UP000241507">
    <property type="component" value="Chromosome"/>
</dbReference>
<dbReference type="Gene3D" id="3.40.50.1820">
    <property type="entry name" value="alpha/beta hydrolase"/>
    <property type="match status" value="1"/>
</dbReference>
<dbReference type="GO" id="GO:0016788">
    <property type="term" value="F:hydrolase activity, acting on ester bonds"/>
    <property type="evidence" value="ECO:0007669"/>
    <property type="project" value="TreeGrafter"/>
</dbReference>
<evidence type="ECO:0000256" key="1">
    <source>
        <dbReference type="ARBA" id="ARBA00005622"/>
    </source>
</evidence>
<gene>
    <name evidence="6" type="ORF">C7S20_04400</name>
</gene>
<evidence type="ECO:0000256" key="3">
    <source>
        <dbReference type="ARBA" id="ARBA00022801"/>
    </source>
</evidence>
<accession>A0A2R3Z2S8</accession>
<name>A0A2R3Z2S8_9FLAO</name>
<dbReference type="PANTHER" id="PTHR40841:SF2">
    <property type="entry name" value="SIDEROPHORE-DEGRADING ESTERASE (EUROFUNG)"/>
    <property type="match status" value="1"/>
</dbReference>
<evidence type="ECO:0000313" key="6">
    <source>
        <dbReference type="EMBL" id="AVR44564.1"/>
    </source>
</evidence>
<keyword evidence="2" id="KW-0677">Repeat</keyword>
<dbReference type="InterPro" id="IPR013105">
    <property type="entry name" value="TPR_2"/>
</dbReference>
<keyword evidence="7" id="KW-1185">Reference proteome</keyword>
<sequence length="399" mass="45912">MRFKILFLFLIVGFTAFGQKDIVIGKTITFHSKIQNEDRLLDIHLPKNYENSQKTYPVMYLLDSYYKFDKAVGTLNSLVLNELIPDMIIIGIRNTRRNRDLTPGTEILDDANKKRLPNAGGADAFTDFLGKELIPYVNKNYRAAPYKIIVGHSLGGLFNVYTFFKDPELFDAYLTISPSLWYENPILKKELGEVLKDHQDIHSKFYMSIANEGGTMLGNTYILTGKFTSYIKEHNDVDLQFRFDPMFEYTHGTVSYPSIYNGLKFIFADLQYEVPRSKEEILAKGGPQKVMEEIESYYSGLSEKYGFELSSENAMTDLGFALMKEPEFLDAAVEAFKYNTEHYPDSFDAYSTLGMAYEKKGEVEKARRNYERALELVKATGDPEWEFYQTDLDNLNAKE</sequence>
<proteinExistence type="inferred from homology"/>
<dbReference type="InterPro" id="IPR011990">
    <property type="entry name" value="TPR-like_helical_dom_sf"/>
</dbReference>
<evidence type="ECO:0000256" key="4">
    <source>
        <dbReference type="ARBA" id="ARBA00022803"/>
    </source>
</evidence>
<comment type="similarity">
    <text evidence="1">Belongs to the esterase D family.</text>
</comment>
<dbReference type="SUPFAM" id="SSF48452">
    <property type="entry name" value="TPR-like"/>
    <property type="match status" value="1"/>
</dbReference>
<dbReference type="PROSITE" id="PS50293">
    <property type="entry name" value="TPR_REGION"/>
    <property type="match status" value="1"/>
</dbReference>
<dbReference type="InterPro" id="IPR052558">
    <property type="entry name" value="Siderophore_Hydrolase_D"/>
</dbReference>
<keyword evidence="3" id="KW-0378">Hydrolase</keyword>
<keyword evidence="4 5" id="KW-0802">TPR repeat</keyword>
<dbReference type="AlphaFoldDB" id="A0A2R3Z2S8"/>
<dbReference type="RefSeq" id="WP_107011342.1">
    <property type="nucleotide sequence ID" value="NZ_CP028136.1"/>
</dbReference>
<feature type="repeat" description="TPR" evidence="5">
    <location>
        <begin position="347"/>
        <end position="380"/>
    </location>
</feature>
<dbReference type="SUPFAM" id="SSF53474">
    <property type="entry name" value="alpha/beta-Hydrolases"/>
    <property type="match status" value="1"/>
</dbReference>
<evidence type="ECO:0000256" key="5">
    <source>
        <dbReference type="PROSITE-ProRule" id="PRU00339"/>
    </source>
</evidence>